<feature type="compositionally biased region" description="Low complexity" evidence="1">
    <location>
        <begin position="406"/>
        <end position="425"/>
    </location>
</feature>
<protein>
    <recommendedName>
        <fullName evidence="3">MAM domain-containing protein</fullName>
    </recommendedName>
</protein>
<keyword evidence="5" id="KW-1185">Reference proteome</keyword>
<sequence length="682" mass="72497">MLYMFCLHAVYDDISGEIGGTLALYTSFTLMAAVEIVFFFVSQDIRKDVDRYDLLLTLPTSSRIHLADQFYPGGQANRFDRSYQKTDDKKGRAANSGDTGRPCHQAMKAIVLLFLVSSATGCISSAPRQFSAVPNYGGIATAQRQFAAPFAQQQTAFAQQGAAFQQQFAGAAGGGGVAAPRAAGAENVAPPQPIASSQLAQQNEGPVLGERVSLTEFSSNGYNNAGGGPVNKDDALGCDFEGRPCCWANAPTPDDQIDWQHAAGTPDVVARHNMTMQGRYLLAHAVSAAPSDEAQFVSCAIACASSPIKVRSTHYQSHDVLLQVCQRESFPNSVDYNPLLNCQEFPSDGRLQRSELTLPKASLVDIVIVASNLVDRDGSLAILDDIEIDYESDPTECPAPPPPPASESVASSQSRSSSSSSSSRSSSDRRNSQGFVNVDGDSDAELSSVGAASASAGSAATRGGSVSTVDTATGEEISINSVRTSISHGNAGAAKALGAPLQTDGPVIFDGEACKKTKCNFEDGTTCSYVDSTPVESLNGLSTKFQVVKGQFMNRVTGIKDNPEGDYYAASFLYPKEKAVLAADVGAIDESSRIKFKYYEGTHGVQLKGCCDSIDKCPFNTDKFVTVGDREWKSGDFVCPRSTRQVLFFCENTRTNQGACALDDVQVVDANDKNVETAKTLC</sequence>
<dbReference type="SUPFAM" id="SSF49899">
    <property type="entry name" value="Concanavalin A-like lectins/glucanases"/>
    <property type="match status" value="1"/>
</dbReference>
<dbReference type="InterPro" id="IPR000998">
    <property type="entry name" value="MAM_dom"/>
</dbReference>
<dbReference type="GO" id="GO:0016020">
    <property type="term" value="C:membrane"/>
    <property type="evidence" value="ECO:0007669"/>
    <property type="project" value="InterPro"/>
</dbReference>
<evidence type="ECO:0000313" key="4">
    <source>
        <dbReference type="EMBL" id="CAD5215736.1"/>
    </source>
</evidence>
<gene>
    <name evidence="4" type="ORF">BOKJ2_LOCUS6242</name>
</gene>
<dbReference type="InterPro" id="IPR013320">
    <property type="entry name" value="ConA-like_dom_sf"/>
</dbReference>
<dbReference type="OrthoDB" id="5812896at2759"/>
<feature type="region of interest" description="Disordered" evidence="1">
    <location>
        <begin position="391"/>
        <end position="442"/>
    </location>
</feature>
<dbReference type="Proteomes" id="UP000614601">
    <property type="component" value="Unassembled WGS sequence"/>
</dbReference>
<dbReference type="Proteomes" id="UP000783686">
    <property type="component" value="Unassembled WGS sequence"/>
</dbReference>
<evidence type="ECO:0000259" key="3">
    <source>
        <dbReference type="PROSITE" id="PS50060"/>
    </source>
</evidence>
<organism evidence="4 5">
    <name type="scientific">Bursaphelenchus okinawaensis</name>
    <dbReference type="NCBI Taxonomy" id="465554"/>
    <lineage>
        <taxon>Eukaryota</taxon>
        <taxon>Metazoa</taxon>
        <taxon>Ecdysozoa</taxon>
        <taxon>Nematoda</taxon>
        <taxon>Chromadorea</taxon>
        <taxon>Rhabditida</taxon>
        <taxon>Tylenchina</taxon>
        <taxon>Tylenchomorpha</taxon>
        <taxon>Aphelenchoidea</taxon>
        <taxon>Aphelenchoididae</taxon>
        <taxon>Bursaphelenchus</taxon>
    </lineage>
</organism>
<feature type="domain" description="MAM" evidence="3">
    <location>
        <begin position="236"/>
        <end position="298"/>
    </location>
</feature>
<keyword evidence="2" id="KW-0812">Transmembrane</keyword>
<keyword evidence="2" id="KW-1133">Transmembrane helix</keyword>
<dbReference type="Gene3D" id="2.60.120.200">
    <property type="match status" value="1"/>
</dbReference>
<feature type="transmembrane region" description="Helical" evidence="2">
    <location>
        <begin position="109"/>
        <end position="126"/>
    </location>
</feature>
<name>A0A811KKB8_9BILA</name>
<dbReference type="EMBL" id="CAJFDH010000003">
    <property type="protein sequence ID" value="CAD5215736.1"/>
    <property type="molecule type" value="Genomic_DNA"/>
</dbReference>
<evidence type="ECO:0000256" key="1">
    <source>
        <dbReference type="SAM" id="MobiDB-lite"/>
    </source>
</evidence>
<reference evidence="4" key="1">
    <citation type="submission" date="2020-09" db="EMBL/GenBank/DDBJ databases">
        <authorList>
            <person name="Kikuchi T."/>
        </authorList>
    </citation>
    <scope>NUCLEOTIDE SEQUENCE</scope>
    <source>
        <strain evidence="4">SH1</strain>
    </source>
</reference>
<keyword evidence="2" id="KW-0472">Membrane</keyword>
<evidence type="ECO:0000256" key="2">
    <source>
        <dbReference type="SAM" id="Phobius"/>
    </source>
</evidence>
<dbReference type="EMBL" id="CAJFCW020000003">
    <property type="protein sequence ID" value="CAG9104672.1"/>
    <property type="molecule type" value="Genomic_DNA"/>
</dbReference>
<dbReference type="PROSITE" id="PS50060">
    <property type="entry name" value="MAM_2"/>
    <property type="match status" value="1"/>
</dbReference>
<evidence type="ECO:0000313" key="5">
    <source>
        <dbReference type="Proteomes" id="UP000614601"/>
    </source>
</evidence>
<comment type="caution">
    <text evidence="4">The sequence shown here is derived from an EMBL/GenBank/DDBJ whole genome shotgun (WGS) entry which is preliminary data.</text>
</comment>
<proteinExistence type="predicted"/>
<feature type="region of interest" description="Disordered" evidence="1">
    <location>
        <begin position="81"/>
        <end position="101"/>
    </location>
</feature>
<dbReference type="AlphaFoldDB" id="A0A811KKB8"/>
<accession>A0A811KKB8</accession>
<feature type="compositionally biased region" description="Basic and acidic residues" evidence="1">
    <location>
        <begin position="81"/>
        <end position="91"/>
    </location>
</feature>
<feature type="transmembrane region" description="Helical" evidence="2">
    <location>
        <begin position="22"/>
        <end position="41"/>
    </location>
</feature>